<feature type="compositionally biased region" description="Polar residues" evidence="1">
    <location>
        <begin position="72"/>
        <end position="96"/>
    </location>
</feature>
<dbReference type="EMBL" id="HG793126">
    <property type="protein sequence ID" value="CDK25541.1"/>
    <property type="molecule type" value="Genomic_DNA"/>
</dbReference>
<evidence type="ECO:0000256" key="1">
    <source>
        <dbReference type="SAM" id="MobiDB-lite"/>
    </source>
</evidence>
<dbReference type="OrthoDB" id="343092at2759"/>
<dbReference type="HOGENOM" id="CLU_495282_0_0_1"/>
<dbReference type="STRING" id="1382522.W6MHR2"/>
<protein>
    <recommendedName>
        <fullName evidence="2">ERCC4 domain-containing protein</fullName>
    </recommendedName>
</protein>
<sequence>MNVIEILSSSTGKPSDPITGESDDREVISIGDSTTEEVEQLTKWRSMASSPLKKVVLISDDFDEGNWDRSHQFSTPPKSTDSPLKSHVVRQSTSPPKYSFDQGPSFGHIFSSDDISHGSIEVVQASNESAEETNTNPSKPNEERIFTTSDRLSERILEHSKLFLSSDDVDIVSDDLPMSVGRSPSSEITHSSCSSLHHQIQNSTPTHQASAIVRDKPTAENPTLYTIDPELEELLNIAKEKHPKRLKQVNRVHRPKEELLEEMTILVSSALSQTFDESRYESLFGPIRATGYNSTEPCLRWRRHAEALYYPYRDMFVPCDLKVIHEKFVALVYKTEDLIPELEEEGFIDLLKKYGTNCILVLIGFDSFMQKIKTAQNRNFVEKVRSHLDSDSQPSKSSKRRKKDDINIAEYNAEQIRKTLIGYEVKYGIHVFPTKGEQDTASWIRSFSYTVAGSIYDKAHRRPDNSNIGPVKSGTTTKECVAKSLEQIKNLTGSTSETVAEHYSSMAELVKLARRTGAIASPDGEKLLRSDTEKMLLACLTSRNPTDFVS</sequence>
<dbReference type="GO" id="GO:0004518">
    <property type="term" value="F:nuclease activity"/>
    <property type="evidence" value="ECO:0007669"/>
    <property type="project" value="InterPro"/>
</dbReference>
<reference evidence="3" key="1">
    <citation type="submission" date="2013-12" db="EMBL/GenBank/DDBJ databases">
        <authorList>
            <person name="Genoscope - CEA"/>
        </authorList>
    </citation>
    <scope>NUCLEOTIDE SEQUENCE</scope>
    <source>
        <strain evidence="3">CBS 1993</strain>
    </source>
</reference>
<dbReference type="Pfam" id="PF02732">
    <property type="entry name" value="ERCC4"/>
    <property type="match status" value="1"/>
</dbReference>
<feature type="domain" description="ERCC4" evidence="2">
    <location>
        <begin position="346"/>
        <end position="447"/>
    </location>
</feature>
<feature type="region of interest" description="Disordered" evidence="1">
    <location>
        <begin position="66"/>
        <end position="105"/>
    </location>
</feature>
<feature type="region of interest" description="Disordered" evidence="1">
    <location>
        <begin position="1"/>
        <end position="26"/>
    </location>
</feature>
<keyword evidence="4" id="KW-1185">Reference proteome</keyword>
<dbReference type="GO" id="GO:0003677">
    <property type="term" value="F:DNA binding"/>
    <property type="evidence" value="ECO:0007669"/>
    <property type="project" value="InterPro"/>
</dbReference>
<organism evidence="3 4">
    <name type="scientific">Kuraishia capsulata CBS 1993</name>
    <dbReference type="NCBI Taxonomy" id="1382522"/>
    <lineage>
        <taxon>Eukaryota</taxon>
        <taxon>Fungi</taxon>
        <taxon>Dikarya</taxon>
        <taxon>Ascomycota</taxon>
        <taxon>Saccharomycotina</taxon>
        <taxon>Pichiomycetes</taxon>
        <taxon>Pichiales</taxon>
        <taxon>Pichiaceae</taxon>
        <taxon>Kuraishia</taxon>
    </lineage>
</organism>
<accession>W6MHR2</accession>
<evidence type="ECO:0000259" key="2">
    <source>
        <dbReference type="Pfam" id="PF02732"/>
    </source>
</evidence>
<gene>
    <name evidence="3" type="ORF">KUCA_T00001511001</name>
</gene>
<dbReference type="AlphaFoldDB" id="W6MHR2"/>
<dbReference type="RefSeq" id="XP_022457553.1">
    <property type="nucleotide sequence ID" value="XM_022603699.1"/>
</dbReference>
<name>W6MHR2_9ASCO</name>
<evidence type="ECO:0000313" key="3">
    <source>
        <dbReference type="EMBL" id="CDK25541.1"/>
    </source>
</evidence>
<proteinExistence type="predicted"/>
<feature type="region of interest" description="Disordered" evidence="1">
    <location>
        <begin position="384"/>
        <end position="404"/>
    </location>
</feature>
<dbReference type="GO" id="GO:0006310">
    <property type="term" value="P:DNA recombination"/>
    <property type="evidence" value="ECO:0007669"/>
    <property type="project" value="UniProtKB-ARBA"/>
</dbReference>
<reference evidence="3" key="2">
    <citation type="submission" date="2014-02" db="EMBL/GenBank/DDBJ databases">
        <title>Complete DNA sequence of /Kuraishia capsulata/ illustrates novel genomic features among budding yeasts (/Saccharomycotina/).</title>
        <authorList>
            <person name="Morales L."/>
            <person name="Noel B."/>
            <person name="Porcel B."/>
            <person name="Marcet-Houben M."/>
            <person name="Hullo M-F."/>
            <person name="Sacerdot C."/>
            <person name="Tekaia F."/>
            <person name="Leh-Louis V."/>
            <person name="Despons L."/>
            <person name="Khanna V."/>
            <person name="Aury J-M."/>
            <person name="Barbe V."/>
            <person name="Couloux A."/>
            <person name="Labadie K."/>
            <person name="Pelletier E."/>
            <person name="Souciet J-L."/>
            <person name="Boekhout T."/>
            <person name="Gabaldon T."/>
            <person name="Wincker P."/>
            <person name="Dujon B."/>
        </authorList>
    </citation>
    <scope>NUCLEOTIDE SEQUENCE</scope>
    <source>
        <strain evidence="3">CBS 1993</strain>
    </source>
</reference>
<dbReference type="Gene3D" id="3.40.50.10130">
    <property type="match status" value="1"/>
</dbReference>
<dbReference type="GO" id="GO:0061982">
    <property type="term" value="P:meiosis I cell cycle process"/>
    <property type="evidence" value="ECO:0007669"/>
    <property type="project" value="UniProtKB-ARBA"/>
</dbReference>
<dbReference type="GeneID" id="34518941"/>
<dbReference type="InterPro" id="IPR006166">
    <property type="entry name" value="ERCC4_domain"/>
</dbReference>
<dbReference type="Proteomes" id="UP000019384">
    <property type="component" value="Unassembled WGS sequence"/>
</dbReference>
<evidence type="ECO:0000313" key="4">
    <source>
        <dbReference type="Proteomes" id="UP000019384"/>
    </source>
</evidence>